<feature type="transmembrane region" description="Helical" evidence="1">
    <location>
        <begin position="434"/>
        <end position="458"/>
    </location>
</feature>
<dbReference type="HOGENOM" id="CLU_034303_0_0_1"/>
<dbReference type="GeneID" id="18482467"/>
<keyword evidence="3" id="KW-1185">Reference proteome</keyword>
<dbReference type="RefSeq" id="XP_006969430.1">
    <property type="nucleotide sequence ID" value="XM_006969368.1"/>
</dbReference>
<keyword evidence="1" id="KW-0472">Membrane</keyword>
<accession>G0RW09</accession>
<proteinExistence type="predicted"/>
<dbReference type="eggNOG" id="ENOG502RYIU">
    <property type="taxonomic scope" value="Eukaryota"/>
</dbReference>
<sequence length="574" mass="65766">MVFTAYYRRLRSFYLFIILLAVALLILSSRESTRSLLLGEDPIWQNLFTTDDDLLWWNDRFPCERHEPIRIAIVESAGVHDEVTAALVYAFGGHPNAELRLYFARQRYQSDVIINNLELQTPILSVNSSNYFKRDVANLPPPHFVVSTTCELDLEKPESVVAPLRHLLFNETTHLFCLVHHADYWNEGKHVDVVREWVDQERVDFIGLSQHTVDYLLQKSVTQWPNLQASVTARTFPPVFPVNQTHNETIREVSLAMQGDYAPERRDYKRIFGSLDNVVKKINGSAATTGHQTEESVKLHLIGHGPHVEVPENIRGNVAFDEDLSYPDFYRLLSQSYAVIPAFASETYLDRKASSTVPASLIAGVPLVASEKLLASYSYLPREAVWLSEPDEREMETVERVVGDRETFMEKKKKVKEAAENIMKQNRMNTYARWFSGCYIIAWVFIIWLLFSFTLPIFMRSRGNLGLKHFSLLSTSHTLSVPETDPRSCYKDLNWQKAAKSACCPWYFASRAASEVHTYSCRSWRHFSSELSTSSLGNYSILTALRQTRLGWDASVSLKRTVTEQDFTPIVSIV</sequence>
<gene>
    <name evidence="2" type="ORF">TRIREDRAFT_112031</name>
</gene>
<evidence type="ECO:0000313" key="3">
    <source>
        <dbReference type="Proteomes" id="UP000008984"/>
    </source>
</evidence>
<dbReference type="KEGG" id="tre:TRIREDRAFT_112031"/>
<dbReference type="EMBL" id="GL985086">
    <property type="protein sequence ID" value="EGR44685.1"/>
    <property type="molecule type" value="Genomic_DNA"/>
</dbReference>
<name>G0RW09_HYPJQ</name>
<dbReference type="VEuPathDB" id="FungiDB:TRIREDRAFT_112031"/>
<evidence type="ECO:0000256" key="1">
    <source>
        <dbReference type="SAM" id="Phobius"/>
    </source>
</evidence>
<organism evidence="3">
    <name type="scientific">Hypocrea jecorina (strain QM6a)</name>
    <name type="common">Trichoderma reesei</name>
    <dbReference type="NCBI Taxonomy" id="431241"/>
    <lineage>
        <taxon>Eukaryota</taxon>
        <taxon>Fungi</taxon>
        <taxon>Dikarya</taxon>
        <taxon>Ascomycota</taxon>
        <taxon>Pezizomycotina</taxon>
        <taxon>Sordariomycetes</taxon>
        <taxon>Hypocreomycetidae</taxon>
        <taxon>Hypocreales</taxon>
        <taxon>Hypocreaceae</taxon>
        <taxon>Trichoderma</taxon>
    </lineage>
</organism>
<dbReference type="OrthoDB" id="549336at2759"/>
<dbReference type="Proteomes" id="UP000008984">
    <property type="component" value="Unassembled WGS sequence"/>
</dbReference>
<reference evidence="2 3" key="1">
    <citation type="journal article" date="2008" name="Nat. Biotechnol.">
        <title>Genome sequencing and analysis of the biomass-degrading fungus Trichoderma reesei (syn. Hypocrea jecorina).</title>
        <authorList>
            <person name="Martinez D."/>
            <person name="Berka R.M."/>
            <person name="Henrissat B."/>
            <person name="Saloheimo M."/>
            <person name="Arvas M."/>
            <person name="Baker S.E."/>
            <person name="Chapman J."/>
            <person name="Chertkov O."/>
            <person name="Coutinho P.M."/>
            <person name="Cullen D."/>
            <person name="Danchin E.G."/>
            <person name="Grigoriev I.V."/>
            <person name="Harris P."/>
            <person name="Jackson M."/>
            <person name="Kubicek C.P."/>
            <person name="Han C.S."/>
            <person name="Ho I."/>
            <person name="Larrondo L.F."/>
            <person name="de Leon A.L."/>
            <person name="Magnuson J.K."/>
            <person name="Merino S."/>
            <person name="Misra M."/>
            <person name="Nelson B."/>
            <person name="Putnam N."/>
            <person name="Robbertse B."/>
            <person name="Salamov A.A."/>
            <person name="Schmoll M."/>
            <person name="Terry A."/>
            <person name="Thayer N."/>
            <person name="Westerholm-Parvinen A."/>
            <person name="Schoch C.L."/>
            <person name="Yao J."/>
            <person name="Barabote R."/>
            <person name="Nelson M.A."/>
            <person name="Detter C."/>
            <person name="Bruce D."/>
            <person name="Kuske C.R."/>
            <person name="Xie G."/>
            <person name="Richardson P."/>
            <person name="Rokhsar D.S."/>
            <person name="Lucas S.M."/>
            <person name="Rubin E.M."/>
            <person name="Dunn-Coleman N."/>
            <person name="Ward M."/>
            <person name="Brettin T.S."/>
        </authorList>
    </citation>
    <scope>NUCLEOTIDE SEQUENCE [LARGE SCALE GENOMIC DNA]</scope>
    <source>
        <strain evidence="2 3">QM6a</strain>
    </source>
</reference>
<keyword evidence="1" id="KW-1133">Transmembrane helix</keyword>
<evidence type="ECO:0000313" key="2">
    <source>
        <dbReference type="EMBL" id="EGR44685.1"/>
    </source>
</evidence>
<protein>
    <submittedName>
        <fullName evidence="2">Predicted protein</fullName>
    </submittedName>
</protein>
<dbReference type="AlphaFoldDB" id="G0RW09"/>
<keyword evidence="1" id="KW-0812">Transmembrane</keyword>